<keyword evidence="2" id="KW-0732">Signal</keyword>
<evidence type="ECO:0000256" key="2">
    <source>
        <dbReference type="SAM" id="SignalP"/>
    </source>
</evidence>
<keyword evidence="4" id="KW-1185">Reference proteome</keyword>
<comment type="caution">
    <text evidence="3">The sequence shown here is derived from an EMBL/GenBank/DDBJ whole genome shotgun (WGS) entry which is preliminary data.</text>
</comment>
<name>A0A286UNH9_9AGAM</name>
<evidence type="ECO:0000256" key="1">
    <source>
        <dbReference type="SAM" id="MobiDB-lite"/>
    </source>
</evidence>
<dbReference type="Proteomes" id="UP000217199">
    <property type="component" value="Unassembled WGS sequence"/>
</dbReference>
<gene>
    <name evidence="3" type="ORF">PNOK_0378000</name>
</gene>
<dbReference type="EMBL" id="NBII01000003">
    <property type="protein sequence ID" value="PAV21153.1"/>
    <property type="molecule type" value="Genomic_DNA"/>
</dbReference>
<dbReference type="STRING" id="2282107.A0A286UNH9"/>
<sequence>MVVMLLAFLLAVLSIPCILMPDQVWKAFNVGDDTNEYGLNDINLVALRNPVRESGPPVCMAKLIMLRHKIHQASQKRRSRTPSIRHSRSFSRSSSRSNANIFLPQRPRSFSWMKFGKQMH</sequence>
<reference evidence="3 4" key="1">
    <citation type="journal article" date="2017" name="Mol. Ecol.">
        <title>Comparative and population genomic landscape of Phellinus noxius: A hypervariable fungus causing root rot in trees.</title>
        <authorList>
            <person name="Chung C.L."/>
            <person name="Lee T.J."/>
            <person name="Akiba M."/>
            <person name="Lee H.H."/>
            <person name="Kuo T.H."/>
            <person name="Liu D."/>
            <person name="Ke H.M."/>
            <person name="Yokoi T."/>
            <person name="Roa M.B."/>
            <person name="Lu M.J."/>
            <person name="Chang Y.Y."/>
            <person name="Ann P.J."/>
            <person name="Tsai J.N."/>
            <person name="Chen C.Y."/>
            <person name="Tzean S.S."/>
            <person name="Ota Y."/>
            <person name="Hattori T."/>
            <person name="Sahashi N."/>
            <person name="Liou R.F."/>
            <person name="Kikuchi T."/>
            <person name="Tsai I.J."/>
        </authorList>
    </citation>
    <scope>NUCLEOTIDE SEQUENCE [LARGE SCALE GENOMIC DNA]</scope>
    <source>
        <strain evidence="3 4">FFPRI411160</strain>
    </source>
</reference>
<evidence type="ECO:0000313" key="4">
    <source>
        <dbReference type="Proteomes" id="UP000217199"/>
    </source>
</evidence>
<feature type="signal peptide" evidence="2">
    <location>
        <begin position="1"/>
        <end position="19"/>
    </location>
</feature>
<evidence type="ECO:0000313" key="3">
    <source>
        <dbReference type="EMBL" id="PAV21153.1"/>
    </source>
</evidence>
<dbReference type="OrthoDB" id="3204347at2759"/>
<feature type="region of interest" description="Disordered" evidence="1">
    <location>
        <begin position="71"/>
        <end position="101"/>
    </location>
</feature>
<feature type="chain" id="PRO_5013716124" evidence="2">
    <location>
        <begin position="20"/>
        <end position="120"/>
    </location>
</feature>
<dbReference type="AlphaFoldDB" id="A0A286UNH9"/>
<protein>
    <submittedName>
        <fullName evidence="3">Uncharacterized protein</fullName>
    </submittedName>
</protein>
<accession>A0A286UNH9</accession>
<organism evidence="3 4">
    <name type="scientific">Pyrrhoderma noxium</name>
    <dbReference type="NCBI Taxonomy" id="2282107"/>
    <lineage>
        <taxon>Eukaryota</taxon>
        <taxon>Fungi</taxon>
        <taxon>Dikarya</taxon>
        <taxon>Basidiomycota</taxon>
        <taxon>Agaricomycotina</taxon>
        <taxon>Agaricomycetes</taxon>
        <taxon>Hymenochaetales</taxon>
        <taxon>Hymenochaetaceae</taxon>
        <taxon>Pyrrhoderma</taxon>
    </lineage>
</organism>
<feature type="compositionally biased region" description="Basic residues" evidence="1">
    <location>
        <begin position="71"/>
        <end position="89"/>
    </location>
</feature>
<proteinExistence type="predicted"/>
<dbReference type="InParanoid" id="A0A286UNH9"/>